<organism evidence="11 12">
    <name type="scientific">Vibrio agarivorans</name>
    <dbReference type="NCBI Taxonomy" id="153622"/>
    <lineage>
        <taxon>Bacteria</taxon>
        <taxon>Pseudomonadati</taxon>
        <taxon>Pseudomonadota</taxon>
        <taxon>Gammaproteobacteria</taxon>
        <taxon>Vibrionales</taxon>
        <taxon>Vibrionaceae</taxon>
        <taxon>Vibrio</taxon>
    </lineage>
</organism>
<dbReference type="InterPro" id="IPR027417">
    <property type="entry name" value="P-loop_NTPase"/>
</dbReference>
<comment type="subcellular location">
    <subcellularLocation>
        <location evidence="1">Cell membrane</location>
        <topology evidence="1">Peripheral membrane protein</topology>
    </subcellularLocation>
</comment>
<name>A0ABT7Y669_9VIBR</name>
<evidence type="ECO:0000256" key="7">
    <source>
        <dbReference type="ARBA" id="ARBA00023004"/>
    </source>
</evidence>
<dbReference type="RefSeq" id="WP_289963620.1">
    <property type="nucleotide sequence ID" value="NZ_JAUEOZ010000002.1"/>
</dbReference>
<evidence type="ECO:0000256" key="8">
    <source>
        <dbReference type="ARBA" id="ARBA00023065"/>
    </source>
</evidence>
<dbReference type="CDD" id="cd03214">
    <property type="entry name" value="ABC_Iron-Siderophores_B12_Hemin"/>
    <property type="match status" value="1"/>
</dbReference>
<evidence type="ECO:0000256" key="1">
    <source>
        <dbReference type="ARBA" id="ARBA00004202"/>
    </source>
</evidence>
<keyword evidence="3" id="KW-1003">Cell membrane</keyword>
<dbReference type="SMART" id="SM00382">
    <property type="entry name" value="AAA"/>
    <property type="match status" value="1"/>
</dbReference>
<evidence type="ECO:0000256" key="2">
    <source>
        <dbReference type="ARBA" id="ARBA00022448"/>
    </source>
</evidence>
<evidence type="ECO:0000313" key="11">
    <source>
        <dbReference type="EMBL" id="MDN2483551.1"/>
    </source>
</evidence>
<keyword evidence="7" id="KW-0408">Iron</keyword>
<dbReference type="InterPro" id="IPR051535">
    <property type="entry name" value="Siderophore_ABC-ATPase"/>
</dbReference>
<evidence type="ECO:0000256" key="6">
    <source>
        <dbReference type="ARBA" id="ARBA00022840"/>
    </source>
</evidence>
<dbReference type="GO" id="GO:0005524">
    <property type="term" value="F:ATP binding"/>
    <property type="evidence" value="ECO:0007669"/>
    <property type="project" value="UniProtKB-KW"/>
</dbReference>
<keyword evidence="12" id="KW-1185">Reference proteome</keyword>
<dbReference type="InterPro" id="IPR003593">
    <property type="entry name" value="AAA+_ATPase"/>
</dbReference>
<dbReference type="Gene3D" id="3.40.50.300">
    <property type="entry name" value="P-loop containing nucleotide triphosphate hydrolases"/>
    <property type="match status" value="1"/>
</dbReference>
<proteinExistence type="predicted"/>
<dbReference type="SUPFAM" id="SSF52540">
    <property type="entry name" value="P-loop containing nucleoside triphosphate hydrolases"/>
    <property type="match status" value="1"/>
</dbReference>
<dbReference type="PROSITE" id="PS00211">
    <property type="entry name" value="ABC_TRANSPORTER_1"/>
    <property type="match status" value="1"/>
</dbReference>
<comment type="caution">
    <text evidence="11">The sequence shown here is derived from an EMBL/GenBank/DDBJ whole genome shotgun (WGS) entry which is preliminary data.</text>
</comment>
<keyword evidence="5" id="KW-0547">Nucleotide-binding</keyword>
<keyword evidence="9" id="KW-0472">Membrane</keyword>
<keyword evidence="2" id="KW-0813">Transport</keyword>
<protein>
    <submittedName>
        <fullName evidence="11">ATP-binding cassette domain-containing protein</fullName>
    </submittedName>
</protein>
<evidence type="ECO:0000259" key="10">
    <source>
        <dbReference type="PROSITE" id="PS50893"/>
    </source>
</evidence>
<dbReference type="Proteomes" id="UP001169719">
    <property type="component" value="Unassembled WGS sequence"/>
</dbReference>
<dbReference type="PROSITE" id="PS50893">
    <property type="entry name" value="ABC_TRANSPORTER_2"/>
    <property type="match status" value="1"/>
</dbReference>
<reference evidence="11" key="1">
    <citation type="submission" date="2024-05" db="EMBL/GenBank/DDBJ databases">
        <title>Genome Sequences of Four Agar- Degrading Marine Bacteria.</title>
        <authorList>
            <person name="Phillips E.K."/>
            <person name="Shaffer J.C."/>
            <person name="Henson M.W."/>
            <person name="Temperton B."/>
            <person name="Thrash C.J."/>
            <person name="Martin M.O."/>
        </authorList>
    </citation>
    <scope>NUCLEOTIDE SEQUENCE</scope>
    <source>
        <strain evidence="11">EKP203</strain>
    </source>
</reference>
<accession>A0ABT7Y669</accession>
<dbReference type="Pfam" id="PF00005">
    <property type="entry name" value="ABC_tran"/>
    <property type="match status" value="1"/>
</dbReference>
<evidence type="ECO:0000256" key="3">
    <source>
        <dbReference type="ARBA" id="ARBA00022475"/>
    </source>
</evidence>
<dbReference type="PANTHER" id="PTHR42771">
    <property type="entry name" value="IRON(3+)-HYDROXAMATE IMPORT ATP-BINDING PROTEIN FHUC"/>
    <property type="match status" value="1"/>
</dbReference>
<sequence length="254" mass="28527">MIKINGLSKKYDEKYVVKNANALFPLGEVTSIIGPNGAGKSTLLSMASRLTESDAGTVVIGDKPLNQWDTQELAKHLAVLRQSNNINMRFTVRELVAFGRFPYSHGRLTDEDNRIIDNALEQLEITYIQDRFIDQLSGGQRQMAFIAMVVAQDTDYVFLDEPLNNLDIKHSVDMMASLKQLAHEHNKAIVIVIHDINFASCYSDNIIAMKKGEVVISGKKSEVIQEAVLSEIYEIPFTIREVDGNHICMYYTGQ</sequence>
<evidence type="ECO:0000256" key="9">
    <source>
        <dbReference type="ARBA" id="ARBA00023136"/>
    </source>
</evidence>
<evidence type="ECO:0000256" key="4">
    <source>
        <dbReference type="ARBA" id="ARBA00022496"/>
    </source>
</evidence>
<gene>
    <name evidence="11" type="ORF">QWJ08_19585</name>
</gene>
<dbReference type="InterPro" id="IPR003439">
    <property type="entry name" value="ABC_transporter-like_ATP-bd"/>
</dbReference>
<dbReference type="EMBL" id="JAUEOZ010000002">
    <property type="protein sequence ID" value="MDN2483551.1"/>
    <property type="molecule type" value="Genomic_DNA"/>
</dbReference>
<dbReference type="InterPro" id="IPR017871">
    <property type="entry name" value="ABC_transporter-like_CS"/>
</dbReference>
<evidence type="ECO:0000256" key="5">
    <source>
        <dbReference type="ARBA" id="ARBA00022741"/>
    </source>
</evidence>
<keyword evidence="8" id="KW-0406">Ion transport</keyword>
<evidence type="ECO:0000313" key="12">
    <source>
        <dbReference type="Proteomes" id="UP001169719"/>
    </source>
</evidence>
<feature type="domain" description="ABC transporter" evidence="10">
    <location>
        <begin position="2"/>
        <end position="236"/>
    </location>
</feature>
<keyword evidence="4" id="KW-0410">Iron transport</keyword>
<keyword evidence="6 11" id="KW-0067">ATP-binding</keyword>
<dbReference type="PANTHER" id="PTHR42771:SF3">
    <property type="entry name" value="PETROBACTIN IMPORT ATP-BINDING PROTEIN YCLP"/>
    <property type="match status" value="1"/>
</dbReference>